<name>A0A397GVS9_9GLOM</name>
<proteinExistence type="predicted"/>
<protein>
    <submittedName>
        <fullName evidence="1">Uncharacterized protein</fullName>
    </submittedName>
</protein>
<keyword evidence="2" id="KW-1185">Reference proteome</keyword>
<reference evidence="1 2" key="1">
    <citation type="submission" date="2018-08" db="EMBL/GenBank/DDBJ databases">
        <title>Genome and evolution of the arbuscular mycorrhizal fungus Diversispora epigaea (formerly Glomus versiforme) and its bacterial endosymbionts.</title>
        <authorList>
            <person name="Sun X."/>
            <person name="Fei Z."/>
            <person name="Harrison M."/>
        </authorList>
    </citation>
    <scope>NUCLEOTIDE SEQUENCE [LARGE SCALE GENOMIC DNA]</scope>
    <source>
        <strain evidence="1 2">IT104</strain>
    </source>
</reference>
<comment type="caution">
    <text evidence="1">The sequence shown here is derived from an EMBL/GenBank/DDBJ whole genome shotgun (WGS) entry which is preliminary data.</text>
</comment>
<accession>A0A397GVS9</accession>
<dbReference type="OrthoDB" id="2431456at2759"/>
<dbReference type="AlphaFoldDB" id="A0A397GVS9"/>
<dbReference type="EMBL" id="PQFF01000372">
    <property type="protein sequence ID" value="RHZ55132.1"/>
    <property type="molecule type" value="Genomic_DNA"/>
</dbReference>
<sequence length="190" mass="21916">MYVFGITRQIRADFDFAEILQMVPKILQYIKSSNDNLSFEKKKSVHEGYIYNYNKGNLTKDILSNLTRWLSDTEIIQIFRQSRQLSCELVEYLGMLIPDSLPIENLQSIVLIKTTTDPSFLSENINTDNDNDDEDNDLMRVDQLLELETEIEENNYNDLSHAIGQASEQIANMELICDENNESVDTSGNF</sequence>
<organism evidence="1 2">
    <name type="scientific">Diversispora epigaea</name>
    <dbReference type="NCBI Taxonomy" id="1348612"/>
    <lineage>
        <taxon>Eukaryota</taxon>
        <taxon>Fungi</taxon>
        <taxon>Fungi incertae sedis</taxon>
        <taxon>Mucoromycota</taxon>
        <taxon>Glomeromycotina</taxon>
        <taxon>Glomeromycetes</taxon>
        <taxon>Diversisporales</taxon>
        <taxon>Diversisporaceae</taxon>
        <taxon>Diversispora</taxon>
    </lineage>
</organism>
<dbReference type="Proteomes" id="UP000266861">
    <property type="component" value="Unassembled WGS sequence"/>
</dbReference>
<evidence type="ECO:0000313" key="1">
    <source>
        <dbReference type="EMBL" id="RHZ55132.1"/>
    </source>
</evidence>
<gene>
    <name evidence="1" type="ORF">Glove_420g97</name>
</gene>
<evidence type="ECO:0000313" key="2">
    <source>
        <dbReference type="Proteomes" id="UP000266861"/>
    </source>
</evidence>